<name>A0A6B9V864_ARAHY</name>
<protein>
    <submittedName>
        <fullName evidence="1">Uncharacterized protein</fullName>
    </submittedName>
</protein>
<dbReference type="AlphaFoldDB" id="A0A6B9V864"/>
<gene>
    <name evidence="1" type="ORF">DS421_19g650700</name>
</gene>
<organism evidence="1 2">
    <name type="scientific">Arachis hypogaea</name>
    <name type="common">Peanut</name>
    <dbReference type="NCBI Taxonomy" id="3818"/>
    <lineage>
        <taxon>Eukaryota</taxon>
        <taxon>Viridiplantae</taxon>
        <taxon>Streptophyta</taxon>
        <taxon>Embryophyta</taxon>
        <taxon>Tracheophyta</taxon>
        <taxon>Spermatophyta</taxon>
        <taxon>Magnoliopsida</taxon>
        <taxon>eudicotyledons</taxon>
        <taxon>Gunneridae</taxon>
        <taxon>Pentapetalae</taxon>
        <taxon>rosids</taxon>
        <taxon>fabids</taxon>
        <taxon>Fabales</taxon>
        <taxon>Fabaceae</taxon>
        <taxon>Papilionoideae</taxon>
        <taxon>50 kb inversion clade</taxon>
        <taxon>dalbergioids sensu lato</taxon>
        <taxon>Dalbergieae</taxon>
        <taxon>Pterocarpus clade</taxon>
        <taxon>Arachis</taxon>
    </lineage>
</organism>
<sequence>MMKEGELGRNQLPPVKLAFQTRRRLPSRSDGARLSVLVVAQMIEERGLGRSQLPPVKLAFQTQRHLPSRSGGARLSVLVVELAFSSDLPFHSDHARVVVLVGEEEHRDLGDLGF</sequence>
<evidence type="ECO:0000313" key="2">
    <source>
        <dbReference type="Proteomes" id="UP000464620"/>
    </source>
</evidence>
<dbReference type="EMBL" id="CP031001">
    <property type="protein sequence ID" value="QHN77215.1"/>
    <property type="molecule type" value="Genomic_DNA"/>
</dbReference>
<accession>A0A6B9V864</accession>
<proteinExistence type="predicted"/>
<dbReference type="Proteomes" id="UP000464620">
    <property type="component" value="Chromosome B09"/>
</dbReference>
<evidence type="ECO:0000313" key="1">
    <source>
        <dbReference type="EMBL" id="QHN77215.1"/>
    </source>
</evidence>
<reference evidence="1 2" key="1">
    <citation type="submission" date="2020-01" db="EMBL/GenBank/DDBJ databases">
        <title>Genome sequence of Arachis hypogaea, cultivar Shitouqi.</title>
        <authorList>
            <person name="Zhuang W."/>
            <person name="Chen H."/>
            <person name="Varshney R."/>
            <person name="Wang D."/>
            <person name="Ming R."/>
        </authorList>
    </citation>
    <scope>NUCLEOTIDE SEQUENCE [LARGE SCALE GENOMIC DNA]</scope>
    <source>
        <tissue evidence="1">Young leaf</tissue>
    </source>
</reference>